<name>A0A017HP89_9RHOB</name>
<gene>
    <name evidence="1" type="ORF">Rumeso_02085</name>
</gene>
<protein>
    <submittedName>
        <fullName evidence="1">Uncharacterized protein</fullName>
    </submittedName>
</protein>
<evidence type="ECO:0000313" key="1">
    <source>
        <dbReference type="EMBL" id="EYD76327.1"/>
    </source>
</evidence>
<organism evidence="1 2">
    <name type="scientific">Rubellimicrobium mesophilum DSM 19309</name>
    <dbReference type="NCBI Taxonomy" id="442562"/>
    <lineage>
        <taxon>Bacteria</taxon>
        <taxon>Pseudomonadati</taxon>
        <taxon>Pseudomonadota</taxon>
        <taxon>Alphaproteobacteria</taxon>
        <taxon>Rhodobacterales</taxon>
        <taxon>Roseobacteraceae</taxon>
        <taxon>Rubellimicrobium</taxon>
    </lineage>
</organism>
<proteinExistence type="predicted"/>
<dbReference type="Proteomes" id="UP000019666">
    <property type="component" value="Unassembled WGS sequence"/>
</dbReference>
<dbReference type="AlphaFoldDB" id="A0A017HP89"/>
<sequence>MGHEARRLIRKAEKAALWERRHEVLRSPTEIIAGPLVGRPCVSIEEIRLLGLEAESCLAHNDTYWAGHLSGQKTIWSLRETATNRLVAVLDVDRRCRVVEALGSSNRVIGIEDARSVALFCQIAGFEIGRACRGLLAGLAEPVVVERAVELKDQVVRYLETTTTCRIDFGPTGDHFVWDDGPADILLLQFSADVSVAAAALAGQDHRAAVERVGKAKVRKMLRQLTLDQTTLSPVQSRLFVLAA</sequence>
<accession>A0A017HP89</accession>
<dbReference type="EMBL" id="AOSK01000050">
    <property type="protein sequence ID" value="EYD76327.1"/>
    <property type="molecule type" value="Genomic_DNA"/>
</dbReference>
<keyword evidence="2" id="KW-1185">Reference proteome</keyword>
<dbReference type="HOGENOM" id="CLU_1137381_0_0_5"/>
<evidence type="ECO:0000313" key="2">
    <source>
        <dbReference type="Proteomes" id="UP000019666"/>
    </source>
</evidence>
<comment type="caution">
    <text evidence="1">The sequence shown here is derived from an EMBL/GenBank/DDBJ whole genome shotgun (WGS) entry which is preliminary data.</text>
</comment>
<reference evidence="1 2" key="1">
    <citation type="submission" date="2013-02" db="EMBL/GenBank/DDBJ databases">
        <authorList>
            <person name="Fiebig A."/>
            <person name="Goeker M."/>
            <person name="Klenk H.-P.P."/>
        </authorList>
    </citation>
    <scope>NUCLEOTIDE SEQUENCE [LARGE SCALE GENOMIC DNA]</scope>
    <source>
        <strain evidence="1 2">DSM 19309</strain>
    </source>
</reference>